<evidence type="ECO:0000256" key="1">
    <source>
        <dbReference type="ARBA" id="ARBA00006080"/>
    </source>
</evidence>
<keyword evidence="2 6" id="KW-0813">Transport</keyword>
<keyword evidence="5 9" id="KW-0472">Membrane</keyword>
<comment type="subcellular location">
    <subcellularLocation>
        <location evidence="6">Golgi apparatus</location>
        <location evidence="6">trans-Golgi network</location>
    </subcellularLocation>
</comment>
<reference evidence="11 12" key="1">
    <citation type="submission" date="2019-09" db="EMBL/GenBank/DDBJ databases">
        <authorList>
            <person name="Ou C."/>
        </authorList>
    </citation>
    <scope>NUCLEOTIDE SEQUENCE [LARGE SCALE GENOMIC DNA]</scope>
    <source>
        <strain evidence="11">S2</strain>
        <tissue evidence="11">Leaf</tissue>
    </source>
</reference>
<name>A0A5N5FTX5_9ROSA</name>
<feature type="transmembrane region" description="Helical" evidence="9">
    <location>
        <begin position="381"/>
        <end position="404"/>
    </location>
</feature>
<organism evidence="11 12">
    <name type="scientific">Pyrus ussuriensis x Pyrus communis</name>
    <dbReference type="NCBI Taxonomy" id="2448454"/>
    <lineage>
        <taxon>Eukaryota</taxon>
        <taxon>Viridiplantae</taxon>
        <taxon>Streptophyta</taxon>
        <taxon>Embryophyta</taxon>
        <taxon>Tracheophyta</taxon>
        <taxon>Spermatophyta</taxon>
        <taxon>Magnoliopsida</taxon>
        <taxon>eudicotyledons</taxon>
        <taxon>Gunneridae</taxon>
        <taxon>Pentapetalae</taxon>
        <taxon>rosids</taxon>
        <taxon>fabids</taxon>
        <taxon>Rosales</taxon>
        <taxon>Rosaceae</taxon>
        <taxon>Amygdaloideae</taxon>
        <taxon>Maleae</taxon>
        <taxon>Pyrus</taxon>
    </lineage>
</organism>
<dbReference type="GO" id="GO:0032456">
    <property type="term" value="P:endocytic recycling"/>
    <property type="evidence" value="ECO:0007669"/>
    <property type="project" value="TreeGrafter"/>
</dbReference>
<evidence type="ECO:0000256" key="5">
    <source>
        <dbReference type="ARBA" id="ARBA00023136"/>
    </source>
</evidence>
<evidence type="ECO:0000256" key="9">
    <source>
        <dbReference type="SAM" id="Phobius"/>
    </source>
</evidence>
<dbReference type="GO" id="GO:0007030">
    <property type="term" value="P:Golgi organization"/>
    <property type="evidence" value="ECO:0007669"/>
    <property type="project" value="UniProtKB-UniRule"/>
</dbReference>
<dbReference type="Proteomes" id="UP000327157">
    <property type="component" value="Chromosome 11"/>
</dbReference>
<feature type="domain" description="Exocyst complex component EXOC2/Sec5 N-terminal" evidence="10">
    <location>
        <begin position="60"/>
        <end position="162"/>
    </location>
</feature>
<protein>
    <recommendedName>
        <fullName evidence="6">Vacuolar protein sorting-associated protein 51 homolog</fullName>
    </recommendedName>
</protein>
<keyword evidence="12" id="KW-1185">Reference proteome</keyword>
<keyword evidence="3 9" id="KW-0812">Transmembrane</keyword>
<feature type="compositionally biased region" description="Low complexity" evidence="8">
    <location>
        <begin position="9"/>
        <end position="23"/>
    </location>
</feature>
<evidence type="ECO:0000256" key="6">
    <source>
        <dbReference type="RuleBase" id="RU368010"/>
    </source>
</evidence>
<comment type="caution">
    <text evidence="11">The sequence shown here is derived from an EMBL/GenBank/DDBJ whole genome shotgun (WGS) entry which is preliminary data.</text>
</comment>
<keyword evidence="6" id="KW-0653">Protein transport</keyword>
<dbReference type="OrthoDB" id="203678at2759"/>
<dbReference type="GO" id="GO:0006869">
    <property type="term" value="P:lipid transport"/>
    <property type="evidence" value="ECO:0007669"/>
    <property type="project" value="UniProtKB-UniRule"/>
</dbReference>
<evidence type="ECO:0000256" key="4">
    <source>
        <dbReference type="ARBA" id="ARBA00022989"/>
    </source>
</evidence>
<keyword evidence="6" id="KW-0333">Golgi apparatus</keyword>
<dbReference type="SUPFAM" id="SSF90123">
    <property type="entry name" value="ABC transporter transmembrane region"/>
    <property type="match status" value="1"/>
</dbReference>
<evidence type="ECO:0000259" key="10">
    <source>
        <dbReference type="Pfam" id="PF15469"/>
    </source>
</evidence>
<evidence type="ECO:0000256" key="7">
    <source>
        <dbReference type="SAM" id="Coils"/>
    </source>
</evidence>
<dbReference type="Pfam" id="PF15469">
    <property type="entry name" value="Sec5"/>
    <property type="match status" value="1"/>
</dbReference>
<dbReference type="InterPro" id="IPR036640">
    <property type="entry name" value="ABC1_TM_sf"/>
</dbReference>
<dbReference type="EMBL" id="SMOL01000559">
    <property type="protein sequence ID" value="KAB2605081.1"/>
    <property type="molecule type" value="Genomic_DNA"/>
</dbReference>
<evidence type="ECO:0000256" key="3">
    <source>
        <dbReference type="ARBA" id="ARBA00022692"/>
    </source>
</evidence>
<comment type="similarity">
    <text evidence="1 6">Belongs to the VPS51 family.</text>
</comment>
<dbReference type="GO" id="GO:0042147">
    <property type="term" value="P:retrograde transport, endosome to Golgi"/>
    <property type="evidence" value="ECO:0007669"/>
    <property type="project" value="UniProtKB-UniRule"/>
</dbReference>
<feature type="transmembrane region" description="Helical" evidence="9">
    <location>
        <begin position="449"/>
        <end position="471"/>
    </location>
</feature>
<dbReference type="GO" id="GO:0007041">
    <property type="term" value="P:lysosomal transport"/>
    <property type="evidence" value="ECO:0007669"/>
    <property type="project" value="TreeGrafter"/>
</dbReference>
<evidence type="ECO:0000313" key="12">
    <source>
        <dbReference type="Proteomes" id="UP000327157"/>
    </source>
</evidence>
<sequence length="532" mass="59645">MSDPTSFYSPDPSMSSPNSKSSSKYATLDAIDSTSFDPDQYMHLLVHESNLEGLLQRHVEMAAERKNLDTDLQIMKSNIVGMEANMEQLLEKIMSVRSRSVGVNTCLFEKREHIEKLHRTRNLLHKIQFIYDLPARLGKCIKSEAYADAVKFYTGAMPIFKTYGDSSFQDCKRVSEEAGKLFSDSESIQARAEAAVLLKQLDFPECVRGALKNKTVLPVTHQVDFLHNVDLILAGKYNDLLNSGLDFKEPVAAHDTSMELVEMSIADPSKSSPGPQISRQLFSKRGEANDAYRWWGVVVVLSLTLMWQASQMAGDYWLSYETAAKRAASFKPSVFIIVYGLIACVAFVVHPACPHVVFQYYTDSGRILSRASTDQTNMDRLLSFMLGITIAMFFTVFLLIPLAWLKGYFLASSQELTRLYSITKAPENVKRVNANLHMDFHNNGSNEWLGFRLEMLGSLPFCISTMFMILLPSSIIKPENVGLTVSYGLSLNEAAWKIVGCVPPPNWPSRGHFELKDLQVSLSSTLFIISTV</sequence>
<dbReference type="GO" id="GO:0005829">
    <property type="term" value="C:cytosol"/>
    <property type="evidence" value="ECO:0007669"/>
    <property type="project" value="GOC"/>
</dbReference>
<feature type="transmembrane region" description="Helical" evidence="9">
    <location>
        <begin position="334"/>
        <end position="361"/>
    </location>
</feature>
<feature type="coiled-coil region" evidence="7">
    <location>
        <begin position="72"/>
        <end position="99"/>
    </location>
</feature>
<evidence type="ECO:0000256" key="2">
    <source>
        <dbReference type="ARBA" id="ARBA00022448"/>
    </source>
</evidence>
<keyword evidence="6" id="KW-0445">Lipid transport</keyword>
<keyword evidence="7" id="KW-0175">Coiled coil</keyword>
<comment type="function">
    <text evidence="6">Acts as component of the GARP complex that is involved in retrograde transport from early and late endosomes to the trans-Golgi network (TGN).</text>
</comment>
<accession>A0A5N5FTX5</accession>
<proteinExistence type="inferred from homology"/>
<dbReference type="GO" id="GO:0000938">
    <property type="term" value="C:GARP complex"/>
    <property type="evidence" value="ECO:0007669"/>
    <property type="project" value="UniProtKB-UniRule"/>
</dbReference>
<dbReference type="GO" id="GO:1990745">
    <property type="term" value="C:EARP complex"/>
    <property type="evidence" value="ECO:0007669"/>
    <property type="project" value="TreeGrafter"/>
</dbReference>
<dbReference type="PANTHER" id="PTHR15954:SF4">
    <property type="entry name" value="VACUOLAR PROTEIN SORTING-ASSOCIATED PROTEIN 51 HOMOLOG"/>
    <property type="match status" value="1"/>
</dbReference>
<comment type="subunit">
    <text evidence="6">Component of the Golgi-associated retrograde protein (GARP) complex.</text>
</comment>
<reference evidence="12" key="2">
    <citation type="submission" date="2019-10" db="EMBL/GenBank/DDBJ databases">
        <title>A de novo genome assembly of a pear dwarfing rootstock.</title>
        <authorList>
            <person name="Wang F."/>
            <person name="Wang J."/>
            <person name="Li S."/>
            <person name="Zhang Y."/>
            <person name="Fang M."/>
            <person name="Ma L."/>
            <person name="Zhao Y."/>
            <person name="Jiang S."/>
        </authorList>
    </citation>
    <scope>NUCLEOTIDE SEQUENCE [LARGE SCALE GENOMIC DNA]</scope>
</reference>
<dbReference type="GO" id="GO:0015031">
    <property type="term" value="P:protein transport"/>
    <property type="evidence" value="ECO:0007669"/>
    <property type="project" value="UniProtKB-UniRule"/>
</dbReference>
<dbReference type="InterPro" id="IPR014812">
    <property type="entry name" value="Vps51"/>
</dbReference>
<dbReference type="GO" id="GO:0016020">
    <property type="term" value="C:membrane"/>
    <property type="evidence" value="ECO:0007669"/>
    <property type="project" value="InterPro"/>
</dbReference>
<feature type="region of interest" description="Disordered" evidence="8">
    <location>
        <begin position="1"/>
        <end position="23"/>
    </location>
</feature>
<evidence type="ECO:0000256" key="8">
    <source>
        <dbReference type="SAM" id="MobiDB-lite"/>
    </source>
</evidence>
<evidence type="ECO:0000313" key="11">
    <source>
        <dbReference type="EMBL" id="KAB2605081.1"/>
    </source>
</evidence>
<dbReference type="GO" id="GO:0048193">
    <property type="term" value="P:Golgi vesicle transport"/>
    <property type="evidence" value="ECO:0007669"/>
    <property type="project" value="TreeGrafter"/>
</dbReference>
<reference evidence="11 12" key="3">
    <citation type="submission" date="2019-11" db="EMBL/GenBank/DDBJ databases">
        <title>A de novo genome assembly of a pear dwarfing rootstock.</title>
        <authorList>
            <person name="Wang F."/>
            <person name="Wang J."/>
            <person name="Li S."/>
            <person name="Zhang Y."/>
            <person name="Fang M."/>
            <person name="Ma L."/>
            <person name="Zhao Y."/>
            <person name="Jiang S."/>
        </authorList>
    </citation>
    <scope>NUCLEOTIDE SEQUENCE [LARGE SCALE GENOMIC DNA]</scope>
    <source>
        <strain evidence="11">S2</strain>
        <tissue evidence="11">Leaf</tissue>
    </source>
</reference>
<dbReference type="PANTHER" id="PTHR15954">
    <property type="entry name" value="VACUOLAR PROTEIN SORTING-ASSOCIATED PROTEIN 51 HOMOLOG"/>
    <property type="match status" value="1"/>
</dbReference>
<gene>
    <name evidence="11" type="ORF">D8674_004798</name>
</gene>
<dbReference type="GO" id="GO:0005524">
    <property type="term" value="F:ATP binding"/>
    <property type="evidence" value="ECO:0007669"/>
    <property type="project" value="InterPro"/>
</dbReference>
<dbReference type="InterPro" id="IPR039481">
    <property type="entry name" value="EXOC2/Sec5_N_dom"/>
</dbReference>
<keyword evidence="4 9" id="KW-1133">Transmembrane helix</keyword>
<dbReference type="AlphaFoldDB" id="A0A5N5FTX5"/>